<dbReference type="InterPro" id="IPR018584">
    <property type="entry name" value="GT87"/>
</dbReference>
<dbReference type="GO" id="GO:0005886">
    <property type="term" value="C:plasma membrane"/>
    <property type="evidence" value="ECO:0007669"/>
    <property type="project" value="UniProtKB-SubCell"/>
</dbReference>
<feature type="transmembrane region" description="Helical" evidence="8">
    <location>
        <begin position="261"/>
        <end position="278"/>
    </location>
</feature>
<comment type="similarity">
    <text evidence="7">Belongs to the glycosyltransferase 87 family.</text>
</comment>
<evidence type="ECO:0000313" key="9">
    <source>
        <dbReference type="EMBL" id="TDB66856.1"/>
    </source>
</evidence>
<dbReference type="RefSeq" id="WP_132115920.1">
    <property type="nucleotide sequence ID" value="NZ_SMJU01000004.1"/>
</dbReference>
<feature type="transmembrane region" description="Helical" evidence="8">
    <location>
        <begin position="12"/>
        <end position="31"/>
    </location>
</feature>
<feature type="transmembrane region" description="Helical" evidence="8">
    <location>
        <begin position="307"/>
        <end position="323"/>
    </location>
</feature>
<evidence type="ECO:0000256" key="1">
    <source>
        <dbReference type="ARBA" id="ARBA00004651"/>
    </source>
</evidence>
<keyword evidence="4 8" id="KW-0812">Transmembrane</keyword>
<gene>
    <name evidence="9" type="ORF">EZE20_06950</name>
</gene>
<sequence length="398" mass="45303">MKRINNLLINKKAILILVGLVVVLATLQSYIGSMKTFPGSEILYTSYNNYLIFKQSFFHLIDQKDLYILYPQEQWDLYKYSPAFALLFAPLASIPDLLGLLLWNAMNAFVLFLAVYSLPHFSLRTKGLVLLFVLIELLTSLQNEQSNGLMAGLMILSFGMLERRRYWLASLCLVASIFIKLFGIVGLALYLFYPNKWKLTYTTGSWVLLFASMPLLVVSWDQLLFLYQSWGYLLANDHSISDGLSVIGWLKTWFGFQPDKTIVSLIGVLIFCLPLALLKKYQVYTFRLLMLASVLLWVVIFNHRAESPTFIIAISGVALWYYGQSRSAVNFSLLILALIFTILSPTDIFPGFVRSEWFQPYVVKAVPCILIWIKLTYDLVLGTMAPRVESSETNGSSS</sequence>
<evidence type="ECO:0000256" key="3">
    <source>
        <dbReference type="ARBA" id="ARBA00022679"/>
    </source>
</evidence>
<dbReference type="Pfam" id="PF09594">
    <property type="entry name" value="GT87"/>
    <property type="match status" value="1"/>
</dbReference>
<dbReference type="EMBL" id="SMJU01000004">
    <property type="protein sequence ID" value="TDB66856.1"/>
    <property type="molecule type" value="Genomic_DNA"/>
</dbReference>
<organism evidence="9 10">
    <name type="scientific">Arundinibacter roseus</name>
    <dbReference type="NCBI Taxonomy" id="2070510"/>
    <lineage>
        <taxon>Bacteria</taxon>
        <taxon>Pseudomonadati</taxon>
        <taxon>Bacteroidota</taxon>
        <taxon>Cytophagia</taxon>
        <taxon>Cytophagales</taxon>
        <taxon>Spirosomataceae</taxon>
        <taxon>Arundinibacter</taxon>
    </lineage>
</organism>
<keyword evidence="10" id="KW-1185">Reference proteome</keyword>
<proteinExistence type="inferred from homology"/>
<feature type="transmembrane region" description="Helical" evidence="8">
    <location>
        <begin position="166"/>
        <end position="193"/>
    </location>
</feature>
<feature type="transmembrane region" description="Helical" evidence="8">
    <location>
        <begin position="205"/>
        <end position="227"/>
    </location>
</feature>
<comment type="caution">
    <text evidence="9">The sequence shown here is derived from an EMBL/GenBank/DDBJ whole genome shotgun (WGS) entry which is preliminary data.</text>
</comment>
<dbReference type="Proteomes" id="UP000295706">
    <property type="component" value="Unassembled WGS sequence"/>
</dbReference>
<keyword evidence="5 8" id="KW-1133">Transmembrane helix</keyword>
<keyword evidence="6 8" id="KW-0472">Membrane</keyword>
<evidence type="ECO:0000256" key="6">
    <source>
        <dbReference type="ARBA" id="ARBA00023136"/>
    </source>
</evidence>
<evidence type="ECO:0000256" key="8">
    <source>
        <dbReference type="SAM" id="Phobius"/>
    </source>
</evidence>
<comment type="subcellular location">
    <subcellularLocation>
        <location evidence="1">Cell membrane</location>
        <topology evidence="1">Multi-pass membrane protein</topology>
    </subcellularLocation>
</comment>
<dbReference type="OrthoDB" id="1070018at2"/>
<keyword evidence="2" id="KW-1003">Cell membrane</keyword>
<evidence type="ECO:0000256" key="2">
    <source>
        <dbReference type="ARBA" id="ARBA00022475"/>
    </source>
</evidence>
<reference evidence="9 10" key="1">
    <citation type="submission" date="2019-02" db="EMBL/GenBank/DDBJ databases">
        <title>Arundinibacter roseus gen. nov., sp. nov., a new member of the family Cytophagaceae.</title>
        <authorList>
            <person name="Szuroczki S."/>
            <person name="Khayer B."/>
            <person name="Sproer C."/>
            <person name="Toumi M."/>
            <person name="Szabo A."/>
            <person name="Felfoldi T."/>
            <person name="Schumann P."/>
            <person name="Toth E."/>
        </authorList>
    </citation>
    <scope>NUCLEOTIDE SEQUENCE [LARGE SCALE GENOMIC DNA]</scope>
    <source>
        <strain evidence="9 10">DMA-k-7a</strain>
    </source>
</reference>
<name>A0A4R4KJ62_9BACT</name>
<feature type="transmembrane region" description="Helical" evidence="8">
    <location>
        <begin position="330"/>
        <end position="352"/>
    </location>
</feature>
<evidence type="ECO:0000256" key="5">
    <source>
        <dbReference type="ARBA" id="ARBA00022989"/>
    </source>
</evidence>
<evidence type="ECO:0000256" key="7">
    <source>
        <dbReference type="ARBA" id="ARBA00024033"/>
    </source>
</evidence>
<protein>
    <submittedName>
        <fullName evidence="9">DUF2029 domain-containing protein</fullName>
    </submittedName>
</protein>
<evidence type="ECO:0000313" key="10">
    <source>
        <dbReference type="Proteomes" id="UP000295706"/>
    </source>
</evidence>
<dbReference type="GO" id="GO:0016758">
    <property type="term" value="F:hexosyltransferase activity"/>
    <property type="evidence" value="ECO:0007669"/>
    <property type="project" value="InterPro"/>
</dbReference>
<dbReference type="AlphaFoldDB" id="A0A4R4KJ62"/>
<accession>A0A4R4KJ62</accession>
<keyword evidence="3" id="KW-0808">Transferase</keyword>
<evidence type="ECO:0000256" key="4">
    <source>
        <dbReference type="ARBA" id="ARBA00022692"/>
    </source>
</evidence>
<feature type="transmembrane region" description="Helical" evidence="8">
    <location>
        <begin position="285"/>
        <end position="301"/>
    </location>
</feature>